<feature type="compositionally biased region" description="Polar residues" evidence="1">
    <location>
        <begin position="40"/>
        <end position="55"/>
    </location>
</feature>
<organism evidence="2 3">
    <name type="scientific">Macrosiphum euphorbiae</name>
    <name type="common">potato aphid</name>
    <dbReference type="NCBI Taxonomy" id="13131"/>
    <lineage>
        <taxon>Eukaryota</taxon>
        <taxon>Metazoa</taxon>
        <taxon>Ecdysozoa</taxon>
        <taxon>Arthropoda</taxon>
        <taxon>Hexapoda</taxon>
        <taxon>Insecta</taxon>
        <taxon>Pterygota</taxon>
        <taxon>Neoptera</taxon>
        <taxon>Paraneoptera</taxon>
        <taxon>Hemiptera</taxon>
        <taxon>Sternorrhyncha</taxon>
        <taxon>Aphidomorpha</taxon>
        <taxon>Aphidoidea</taxon>
        <taxon>Aphididae</taxon>
        <taxon>Macrosiphini</taxon>
        <taxon>Macrosiphum</taxon>
    </lineage>
</organism>
<reference evidence="2 3" key="1">
    <citation type="submission" date="2023-01" db="EMBL/GenBank/DDBJ databases">
        <authorList>
            <person name="Whitehead M."/>
        </authorList>
    </citation>
    <scope>NUCLEOTIDE SEQUENCE [LARGE SCALE GENOMIC DNA]</scope>
</reference>
<name>A0AAV0VYX2_9HEMI</name>
<accession>A0AAV0VYX2</accession>
<evidence type="ECO:0000256" key="1">
    <source>
        <dbReference type="SAM" id="MobiDB-lite"/>
    </source>
</evidence>
<dbReference type="Proteomes" id="UP001160148">
    <property type="component" value="Unassembled WGS sequence"/>
</dbReference>
<dbReference type="EMBL" id="CARXXK010000001">
    <property type="protein sequence ID" value="CAI6348835.1"/>
    <property type="molecule type" value="Genomic_DNA"/>
</dbReference>
<gene>
    <name evidence="2" type="ORF">MEUPH1_LOCUS5472</name>
</gene>
<feature type="region of interest" description="Disordered" evidence="1">
    <location>
        <begin position="26"/>
        <end position="57"/>
    </location>
</feature>
<evidence type="ECO:0000313" key="2">
    <source>
        <dbReference type="EMBL" id="CAI6348835.1"/>
    </source>
</evidence>
<protein>
    <submittedName>
        <fullName evidence="2">Uncharacterized protein</fullName>
    </submittedName>
</protein>
<evidence type="ECO:0000313" key="3">
    <source>
        <dbReference type="Proteomes" id="UP001160148"/>
    </source>
</evidence>
<comment type="caution">
    <text evidence="2">The sequence shown here is derived from an EMBL/GenBank/DDBJ whole genome shotgun (WGS) entry which is preliminary data.</text>
</comment>
<keyword evidence="3" id="KW-1185">Reference proteome</keyword>
<proteinExistence type="predicted"/>
<sequence>MPSLQPFPRLRYRRAAVRIAYDDRTVSRVTHDQPSEDPSCRNTSMSQHPPLTPQKSRLPRSVAGLCRCMAQVADSASQEC</sequence>
<dbReference type="AlphaFoldDB" id="A0AAV0VYX2"/>